<evidence type="ECO:0000256" key="1">
    <source>
        <dbReference type="SAM" id="MobiDB-lite"/>
    </source>
</evidence>
<evidence type="ECO:0000313" key="2">
    <source>
        <dbReference type="EMBL" id="RKJ95948.1"/>
    </source>
</evidence>
<dbReference type="AlphaFoldDB" id="A0A3A9IVK0"/>
<comment type="caution">
    <text evidence="2">The sequence shown here is derived from an EMBL/GenBank/DDBJ whole genome shotgun (WGS) entry which is preliminary data.</text>
</comment>
<reference evidence="2 5" key="1">
    <citation type="submission" date="2018-09" db="EMBL/GenBank/DDBJ databases">
        <title>Roseomonas sp. nov., isolated from feces of Tibetan antelopes in the Qinghai-Tibet plateau, China.</title>
        <authorList>
            <person name="Tian Z."/>
        </authorList>
    </citation>
    <scope>NUCLEOTIDE SEQUENCE [LARGE SCALE GENOMIC DNA]</scope>
    <source>
        <strain evidence="3 4">Z23</strain>
        <strain evidence="2 5">Z24</strain>
    </source>
</reference>
<keyword evidence="4" id="KW-1185">Reference proteome</keyword>
<evidence type="ECO:0000313" key="5">
    <source>
        <dbReference type="Proteomes" id="UP000278036"/>
    </source>
</evidence>
<accession>A0A3A9IVK0</accession>
<evidence type="ECO:0000313" key="3">
    <source>
        <dbReference type="EMBL" id="RMI13212.1"/>
    </source>
</evidence>
<protein>
    <recommendedName>
        <fullName evidence="6">DUF1918 domain-containing protein</fullName>
    </recommendedName>
</protein>
<dbReference type="EMBL" id="RFLX01000174">
    <property type="protein sequence ID" value="RMI13212.1"/>
    <property type="molecule type" value="Genomic_DNA"/>
</dbReference>
<dbReference type="EMBL" id="RAQU01000500">
    <property type="protein sequence ID" value="RKJ95948.1"/>
    <property type="molecule type" value="Genomic_DNA"/>
</dbReference>
<name>A0A3A9IVK0_9PROT</name>
<feature type="region of interest" description="Disordered" evidence="1">
    <location>
        <begin position="47"/>
        <end position="73"/>
    </location>
</feature>
<organism evidence="2 5">
    <name type="scientific">Teichococcus wenyumeiae</name>
    <dbReference type="NCBI Taxonomy" id="2478470"/>
    <lineage>
        <taxon>Bacteria</taxon>
        <taxon>Pseudomonadati</taxon>
        <taxon>Pseudomonadota</taxon>
        <taxon>Alphaproteobacteria</taxon>
        <taxon>Acetobacterales</taxon>
        <taxon>Roseomonadaceae</taxon>
        <taxon>Roseomonas</taxon>
    </lineage>
</organism>
<sequence>MAEAKFLVGQTVTFTRGQADGNIPAGEFTILRVMPSEGGQRSYRVRGARDGQERVLPEDQLEAAGSVWSKTKR</sequence>
<evidence type="ECO:0008006" key="6">
    <source>
        <dbReference type="Google" id="ProtNLM"/>
    </source>
</evidence>
<dbReference type="InParanoid" id="A0A3A9IVK0"/>
<proteinExistence type="predicted"/>
<dbReference type="Proteomes" id="UP000274097">
    <property type="component" value="Unassembled WGS sequence"/>
</dbReference>
<dbReference type="Proteomes" id="UP000278036">
    <property type="component" value="Unassembled WGS sequence"/>
</dbReference>
<feature type="compositionally biased region" description="Basic and acidic residues" evidence="1">
    <location>
        <begin position="47"/>
        <end position="57"/>
    </location>
</feature>
<evidence type="ECO:0000313" key="4">
    <source>
        <dbReference type="Proteomes" id="UP000274097"/>
    </source>
</evidence>
<gene>
    <name evidence="2" type="ORF">D6Z83_28405</name>
    <name evidence="3" type="ORF">EBE87_28440</name>
</gene>